<proteinExistence type="predicted"/>
<dbReference type="Proteomes" id="UP001597399">
    <property type="component" value="Unassembled WGS sequence"/>
</dbReference>
<dbReference type="EMBL" id="JBHUMQ010000001">
    <property type="protein sequence ID" value="MFD2692049.1"/>
    <property type="molecule type" value="Genomic_DNA"/>
</dbReference>
<evidence type="ECO:0000256" key="2">
    <source>
        <dbReference type="SAM" id="Phobius"/>
    </source>
</evidence>
<accession>A0ABW5RX33</accession>
<feature type="transmembrane region" description="Helical" evidence="2">
    <location>
        <begin position="465"/>
        <end position="484"/>
    </location>
</feature>
<dbReference type="InterPro" id="IPR027417">
    <property type="entry name" value="P-loop_NTPase"/>
</dbReference>
<evidence type="ECO:0000259" key="3">
    <source>
        <dbReference type="Pfam" id="PF13514"/>
    </source>
</evidence>
<evidence type="ECO:0000256" key="1">
    <source>
        <dbReference type="SAM" id="Coils"/>
    </source>
</evidence>
<comment type="caution">
    <text evidence="4">The sequence shown here is derived from an EMBL/GenBank/DDBJ whole genome shotgun (WGS) entry which is preliminary data.</text>
</comment>
<keyword evidence="2" id="KW-0472">Membrane</keyword>
<keyword evidence="1" id="KW-0175">Coiled coil</keyword>
<dbReference type="PANTHER" id="PTHR41259:SF1">
    <property type="entry name" value="DOUBLE-STRAND BREAK REPAIR RAD50 ATPASE, PUTATIVE-RELATED"/>
    <property type="match status" value="1"/>
</dbReference>
<dbReference type="Gene3D" id="3.40.50.300">
    <property type="entry name" value="P-loop containing nucleotide triphosphate hydrolases"/>
    <property type="match status" value="2"/>
</dbReference>
<feature type="coiled-coil region" evidence="1">
    <location>
        <begin position="384"/>
        <end position="417"/>
    </location>
</feature>
<dbReference type="RefSeq" id="WP_253059151.1">
    <property type="nucleotide sequence ID" value="NZ_JAMXWM010000003.1"/>
</dbReference>
<keyword evidence="2" id="KW-0812">Transmembrane</keyword>
<evidence type="ECO:0000313" key="5">
    <source>
        <dbReference type="Proteomes" id="UP001597399"/>
    </source>
</evidence>
<protein>
    <submittedName>
        <fullName evidence="4">AAA family ATPase</fullName>
    </submittedName>
</protein>
<organism evidence="4 5">
    <name type="scientific">Sporolactobacillus shoreicorticis</name>
    <dbReference type="NCBI Taxonomy" id="1923877"/>
    <lineage>
        <taxon>Bacteria</taxon>
        <taxon>Bacillati</taxon>
        <taxon>Bacillota</taxon>
        <taxon>Bacilli</taxon>
        <taxon>Bacillales</taxon>
        <taxon>Sporolactobacillaceae</taxon>
        <taxon>Sporolactobacillus</taxon>
    </lineage>
</organism>
<gene>
    <name evidence="4" type="ORF">ACFSUE_00100</name>
</gene>
<dbReference type="PANTHER" id="PTHR41259">
    <property type="entry name" value="DOUBLE-STRAND BREAK REPAIR RAD50 ATPASE, PUTATIVE-RELATED"/>
    <property type="match status" value="1"/>
</dbReference>
<reference evidence="5" key="1">
    <citation type="journal article" date="2019" name="Int. J. Syst. Evol. Microbiol.">
        <title>The Global Catalogue of Microorganisms (GCM) 10K type strain sequencing project: providing services to taxonomists for standard genome sequencing and annotation.</title>
        <authorList>
            <consortium name="The Broad Institute Genomics Platform"/>
            <consortium name="The Broad Institute Genome Sequencing Center for Infectious Disease"/>
            <person name="Wu L."/>
            <person name="Ma J."/>
        </authorList>
    </citation>
    <scope>NUCLEOTIDE SEQUENCE [LARGE SCALE GENOMIC DNA]</scope>
    <source>
        <strain evidence="5">TISTR 2466</strain>
    </source>
</reference>
<feature type="domain" description="YhaN AAA" evidence="3">
    <location>
        <begin position="1"/>
        <end position="197"/>
    </location>
</feature>
<feature type="transmembrane region" description="Helical" evidence="2">
    <location>
        <begin position="439"/>
        <end position="459"/>
    </location>
</feature>
<sequence length="934" mass="108234">MKLRTLTVYQFGRFKEKKIKLPQAPIIMIYGENESGKSTIMAFILSQLFGFPSKKQLGKWNGTSRTDSLGGSLAFTADNGRSYRIERMLGDKETLNFSTETGEPADLNKYMRGINQFLYENVFCFDLDGLRNIDKMNPADMNDLLLGAGMIGSGMLSKLEQTLEKQCADLFKKSGKKPQINRLFAELNNCSAQLREWEKKLDSYQQLQNSVLAGRERLKHLELKKKQAQHEYQLWTSFSAALPLINTYRGLSHELQSMMQDRPFPQNGKECYDDSRKLLLSIKNEISDLDEQIGQLEETRQMVHIDKRWQEQDTALHRLFGGAADDRQNEKERRRIEDEIGREQAVCRRICDLLGREWTPAAIRKASSEITLGDQLKEKIDIWKKLLDDRRDLARDLNAALERQERLEKQLKIINVKHEFTERTVRSNRAVSHPPKSRLLIIGLMILSAVLAVFSSLVIAPIAGLPVLLLGTAAIVCIFFFSFFRFDGQTNSIRAEDDRIFAERTLLEQQFNLAKAEAGRLAEKQKACSQSCEEQEEGIKSWLKEHGYFIDDLTGAMEKVRLVNDAQEHCQNLDVLHAKLQRLNDLHEYFVQETGVLAEKLGIAGADAAYLERCYQKQMEQGQRRDDLEKQIQIYRKQRERYMRRIAALENDQKAWFAKAHAENEQQFYEAAEREEHRHFINKQLETTRMQLLELTGTEKQIKVYMSYLEERKWDGLSEQDFKDRIATCETEIKNVRDRLANDQAQCSVLEKNDSYRDTLDRYHELLAEAGIRAKEWSAYQTALWAIHAAKEQYRKERLPRVLREAADYFCLVTAGRYKKIILRDDGFIVEDSNGFTLAASQLSRGTAEQLYLSLRLALMQVFDGYETLPMIIDDGFVNFDRKRSEMVYTLLKKVSEERQVIVLTCHDNEYLHTHPKAVLRLSNRHEQVSASQN</sequence>
<dbReference type="Pfam" id="PF13514">
    <property type="entry name" value="AAA_27"/>
    <property type="match status" value="1"/>
</dbReference>
<feature type="coiled-coil region" evidence="1">
    <location>
        <begin position="726"/>
        <end position="753"/>
    </location>
</feature>
<feature type="coiled-coil region" evidence="1">
    <location>
        <begin position="180"/>
        <end position="207"/>
    </location>
</feature>
<dbReference type="InterPro" id="IPR038734">
    <property type="entry name" value="YhaN_AAA"/>
</dbReference>
<dbReference type="SUPFAM" id="SSF52540">
    <property type="entry name" value="P-loop containing nucleoside triphosphate hydrolases"/>
    <property type="match status" value="1"/>
</dbReference>
<keyword evidence="2" id="KW-1133">Transmembrane helix</keyword>
<evidence type="ECO:0000313" key="4">
    <source>
        <dbReference type="EMBL" id="MFD2692049.1"/>
    </source>
</evidence>
<keyword evidence="5" id="KW-1185">Reference proteome</keyword>
<name>A0ABW5RX33_9BACL</name>
<feature type="coiled-coil region" evidence="1">
    <location>
        <begin position="625"/>
        <end position="652"/>
    </location>
</feature>